<dbReference type="Proteomes" id="UP000237347">
    <property type="component" value="Unassembled WGS sequence"/>
</dbReference>
<evidence type="ECO:0000313" key="1">
    <source>
        <dbReference type="EMBL" id="KAK7855146.1"/>
    </source>
</evidence>
<proteinExistence type="predicted"/>
<organism evidence="1 2">
    <name type="scientific">Quercus suber</name>
    <name type="common">Cork oak</name>
    <dbReference type="NCBI Taxonomy" id="58331"/>
    <lineage>
        <taxon>Eukaryota</taxon>
        <taxon>Viridiplantae</taxon>
        <taxon>Streptophyta</taxon>
        <taxon>Embryophyta</taxon>
        <taxon>Tracheophyta</taxon>
        <taxon>Spermatophyta</taxon>
        <taxon>Magnoliopsida</taxon>
        <taxon>eudicotyledons</taxon>
        <taxon>Gunneridae</taxon>
        <taxon>Pentapetalae</taxon>
        <taxon>rosids</taxon>
        <taxon>fabids</taxon>
        <taxon>Fagales</taxon>
        <taxon>Fagaceae</taxon>
        <taxon>Quercus</taxon>
    </lineage>
</organism>
<keyword evidence="2" id="KW-1185">Reference proteome</keyword>
<sequence>MTCDLQLPVARSHDYICKWTIGLLVSLFFSKSSVLNLLEIMIFGNLDYKEKFVLPYESMP</sequence>
<accession>A0AAW0LVN6</accession>
<reference evidence="1 2" key="1">
    <citation type="journal article" date="2018" name="Sci. Data">
        <title>The draft genome sequence of cork oak.</title>
        <authorList>
            <person name="Ramos A.M."/>
            <person name="Usie A."/>
            <person name="Barbosa P."/>
            <person name="Barros P.M."/>
            <person name="Capote T."/>
            <person name="Chaves I."/>
            <person name="Simoes F."/>
            <person name="Abreu I."/>
            <person name="Carrasquinho I."/>
            <person name="Faro C."/>
            <person name="Guimaraes J.B."/>
            <person name="Mendonca D."/>
            <person name="Nobrega F."/>
            <person name="Rodrigues L."/>
            <person name="Saibo N.J.M."/>
            <person name="Varela M.C."/>
            <person name="Egas C."/>
            <person name="Matos J."/>
            <person name="Miguel C.M."/>
            <person name="Oliveira M.M."/>
            <person name="Ricardo C.P."/>
            <person name="Goncalves S."/>
        </authorList>
    </citation>
    <scope>NUCLEOTIDE SEQUENCE [LARGE SCALE GENOMIC DNA]</scope>
    <source>
        <strain evidence="2">cv. HL8</strain>
    </source>
</reference>
<dbReference type="AlphaFoldDB" id="A0AAW0LVN6"/>
<protein>
    <submittedName>
        <fullName evidence="1">Uncharacterized protein</fullName>
    </submittedName>
</protein>
<dbReference type="EMBL" id="PKMF04000048">
    <property type="protein sequence ID" value="KAK7855146.1"/>
    <property type="molecule type" value="Genomic_DNA"/>
</dbReference>
<comment type="caution">
    <text evidence="1">The sequence shown here is derived from an EMBL/GenBank/DDBJ whole genome shotgun (WGS) entry which is preliminary data.</text>
</comment>
<evidence type="ECO:0000313" key="2">
    <source>
        <dbReference type="Proteomes" id="UP000237347"/>
    </source>
</evidence>
<gene>
    <name evidence="1" type="ORF">CFP56_029324</name>
</gene>
<name>A0AAW0LVN6_QUESU</name>